<evidence type="ECO:0000256" key="1">
    <source>
        <dbReference type="SAM" id="MobiDB-lite"/>
    </source>
</evidence>
<organism evidence="3 4">
    <name type="scientific">Azospirillum oleiclasticum</name>
    <dbReference type="NCBI Taxonomy" id="2735135"/>
    <lineage>
        <taxon>Bacteria</taxon>
        <taxon>Pseudomonadati</taxon>
        <taxon>Pseudomonadota</taxon>
        <taxon>Alphaproteobacteria</taxon>
        <taxon>Rhodospirillales</taxon>
        <taxon>Azospirillaceae</taxon>
        <taxon>Azospirillum</taxon>
    </lineage>
</organism>
<dbReference type="EMBL" id="JABFDB010000001">
    <property type="protein sequence ID" value="NYZ18858.1"/>
    <property type="molecule type" value="Genomic_DNA"/>
</dbReference>
<evidence type="ECO:0000313" key="4">
    <source>
        <dbReference type="Proteomes" id="UP000584642"/>
    </source>
</evidence>
<feature type="chain" id="PRO_5047426328" evidence="2">
    <location>
        <begin position="26"/>
        <end position="111"/>
    </location>
</feature>
<keyword evidence="4" id="KW-1185">Reference proteome</keyword>
<accession>A0ABX2T6T5</accession>
<protein>
    <submittedName>
        <fullName evidence="3">Uncharacterized protein</fullName>
    </submittedName>
</protein>
<reference evidence="3 4" key="1">
    <citation type="submission" date="2020-05" db="EMBL/GenBank/DDBJ databases">
        <title>Azospirillum oleiclasticum sp. nov, a nitrogen-fixing and heavy crude oil-emulsifying bacterium isolated from the crude oil of Yumen Oilfield.</title>
        <authorList>
            <person name="Wu D."/>
            <person name="Cai M."/>
            <person name="Zhang X."/>
        </authorList>
    </citation>
    <scope>NUCLEOTIDE SEQUENCE [LARGE SCALE GENOMIC DNA]</scope>
    <source>
        <strain evidence="3 4">ROY-1-1-2</strain>
    </source>
</reference>
<evidence type="ECO:0000256" key="2">
    <source>
        <dbReference type="SAM" id="SignalP"/>
    </source>
</evidence>
<proteinExistence type="predicted"/>
<feature type="signal peptide" evidence="2">
    <location>
        <begin position="1"/>
        <end position="25"/>
    </location>
</feature>
<dbReference type="RefSeq" id="WP_180280563.1">
    <property type="nucleotide sequence ID" value="NZ_JABFDB010000001.1"/>
</dbReference>
<sequence>MTRNLPRIRLSALPFAAALAVAALATPAAAQFQERTVTNPYGFDQPAGTAQQPRSHWNAMGTAGQFRAGGTYGTDVNNAGRFYSNTRSLGLNPNRPGERPPQRNLAPPKPR</sequence>
<evidence type="ECO:0000313" key="3">
    <source>
        <dbReference type="EMBL" id="NYZ18858.1"/>
    </source>
</evidence>
<name>A0ABX2T6T5_9PROT</name>
<keyword evidence="2" id="KW-0732">Signal</keyword>
<comment type="caution">
    <text evidence="3">The sequence shown here is derived from an EMBL/GenBank/DDBJ whole genome shotgun (WGS) entry which is preliminary data.</text>
</comment>
<dbReference type="Proteomes" id="UP000584642">
    <property type="component" value="Unassembled WGS sequence"/>
</dbReference>
<feature type="region of interest" description="Disordered" evidence="1">
    <location>
        <begin position="67"/>
        <end position="111"/>
    </location>
</feature>
<gene>
    <name evidence="3" type="ORF">HND93_03975</name>
</gene>